<accession>A0A1A9V5Q2</accession>
<dbReference type="Proteomes" id="UP000078200">
    <property type="component" value="Unassembled WGS sequence"/>
</dbReference>
<dbReference type="EnsemblMetazoa" id="GAUT026831-RA">
    <property type="protein sequence ID" value="GAUT026831-PA"/>
    <property type="gene ID" value="GAUT026831"/>
</dbReference>
<organism evidence="1 2">
    <name type="scientific">Glossina austeni</name>
    <name type="common">Savannah tsetse fly</name>
    <dbReference type="NCBI Taxonomy" id="7395"/>
    <lineage>
        <taxon>Eukaryota</taxon>
        <taxon>Metazoa</taxon>
        <taxon>Ecdysozoa</taxon>
        <taxon>Arthropoda</taxon>
        <taxon>Hexapoda</taxon>
        <taxon>Insecta</taxon>
        <taxon>Pterygota</taxon>
        <taxon>Neoptera</taxon>
        <taxon>Endopterygota</taxon>
        <taxon>Diptera</taxon>
        <taxon>Brachycera</taxon>
        <taxon>Muscomorpha</taxon>
        <taxon>Hippoboscoidea</taxon>
        <taxon>Glossinidae</taxon>
        <taxon>Glossina</taxon>
    </lineage>
</organism>
<name>A0A1A9V5Q2_GLOAU</name>
<dbReference type="VEuPathDB" id="VectorBase:GAUT026831"/>
<protein>
    <submittedName>
        <fullName evidence="1">Uncharacterized protein</fullName>
    </submittedName>
</protein>
<evidence type="ECO:0000313" key="1">
    <source>
        <dbReference type="EnsemblMetazoa" id="GAUT026831-PA"/>
    </source>
</evidence>
<dbReference type="AlphaFoldDB" id="A0A1A9V5Q2"/>
<reference evidence="1" key="1">
    <citation type="submission" date="2020-05" db="UniProtKB">
        <authorList>
            <consortium name="EnsemblMetazoa"/>
        </authorList>
    </citation>
    <scope>IDENTIFICATION</scope>
    <source>
        <strain evidence="1">TTRI</strain>
    </source>
</reference>
<evidence type="ECO:0000313" key="2">
    <source>
        <dbReference type="Proteomes" id="UP000078200"/>
    </source>
</evidence>
<proteinExistence type="predicted"/>
<sequence>MCHISKATASRKLFPNEFSPQSVADCICYWSLSLNVLNFTTPRLNVGQHAIRINGYPRKWRKTAGDVLHQIEPQVRKLRLFGRQYKGHHAGNNSKKSQPPN</sequence>
<keyword evidence="2" id="KW-1185">Reference proteome</keyword>